<dbReference type="PANTHER" id="PTHR21666:SF287">
    <property type="entry name" value="CYTOPLASMIC MEMBRANE PROTEIN"/>
    <property type="match status" value="1"/>
</dbReference>
<dbReference type="CDD" id="cd12797">
    <property type="entry name" value="M23_peptidase"/>
    <property type="match status" value="1"/>
</dbReference>
<evidence type="ECO:0000259" key="2">
    <source>
        <dbReference type="Pfam" id="PF01551"/>
    </source>
</evidence>
<evidence type="ECO:0000313" key="4">
    <source>
        <dbReference type="Proteomes" id="UP000297891"/>
    </source>
</evidence>
<keyword evidence="1" id="KW-1133">Transmembrane helix</keyword>
<sequence>MKKKIKEITSVFSQDNPKIKKQIDKVKEKGHQRMTILVIPHGYDSSFHFQISHFTILFFLALTVGLLSLAIFGIVGSSTTQRQINQLSKIYGTYFDTYITHANQLEEMKEEYSKLNDSMLELFTLIDGQDEELLKIPAEDLIETSAIESLQKEEKEDKQLDVGRKYLNEIYELRQLKHRMDNYQRLVEANYQFLYQRSDILSRSPLFNPMYSYNLTSPFGMRKSPTTGYWEYHDGLDMANATGTPIYASAPGRVVRVTYSNVGYGHHVIIQHDFGFSTLYGHCSRIYVRNGQEVKAGEQIAEVGATGNVTGPHLHYEIFISEEGKTDPEQYMQAGVY</sequence>
<dbReference type="SUPFAM" id="SSF51261">
    <property type="entry name" value="Duplicated hybrid motif"/>
    <property type="match status" value="1"/>
</dbReference>
<evidence type="ECO:0000313" key="3">
    <source>
        <dbReference type="EMBL" id="TGK96327.1"/>
    </source>
</evidence>
<dbReference type="InterPro" id="IPR050570">
    <property type="entry name" value="Cell_wall_metabolism_enzyme"/>
</dbReference>
<feature type="domain" description="M23ase beta-sheet core" evidence="2">
    <location>
        <begin position="232"/>
        <end position="320"/>
    </location>
</feature>
<accession>A0A2M9Y3X2</accession>
<dbReference type="Gene3D" id="2.70.70.10">
    <property type="entry name" value="Glucose Permease (Domain IIA)"/>
    <property type="match status" value="1"/>
</dbReference>
<dbReference type="PANTHER" id="PTHR21666">
    <property type="entry name" value="PEPTIDASE-RELATED"/>
    <property type="match status" value="1"/>
</dbReference>
<dbReference type="OrthoDB" id="305469at2"/>
<comment type="caution">
    <text evidence="3">The sequence shown here is derived from an EMBL/GenBank/DDBJ whole genome shotgun (WGS) entry which is preliminary data.</text>
</comment>
<name>A0A2M9Y3X2_9LEPT</name>
<dbReference type="Pfam" id="PF01551">
    <property type="entry name" value="Peptidase_M23"/>
    <property type="match status" value="1"/>
</dbReference>
<reference evidence="3" key="1">
    <citation type="journal article" date="2019" name="PLoS Negl. Trop. Dis.">
        <title>Revisiting the worldwide diversity of Leptospira species in the environment.</title>
        <authorList>
            <person name="Vincent A.T."/>
            <person name="Schiettekatte O."/>
            <person name="Bourhy P."/>
            <person name="Veyrier F.J."/>
            <person name="Picardeau M."/>
        </authorList>
    </citation>
    <scope>NUCLEOTIDE SEQUENCE [LARGE SCALE GENOMIC DNA]</scope>
    <source>
        <strain evidence="3">201800277</strain>
    </source>
</reference>
<protein>
    <submittedName>
        <fullName evidence="3">M23 family metallopeptidase</fullName>
    </submittedName>
</protein>
<organism evidence="3 4">
    <name type="scientific">Leptospira brenneri</name>
    <dbReference type="NCBI Taxonomy" id="2023182"/>
    <lineage>
        <taxon>Bacteria</taxon>
        <taxon>Pseudomonadati</taxon>
        <taxon>Spirochaetota</taxon>
        <taxon>Spirochaetia</taxon>
        <taxon>Leptospirales</taxon>
        <taxon>Leptospiraceae</taxon>
        <taxon>Leptospira</taxon>
    </lineage>
</organism>
<dbReference type="EMBL" id="RQFP01000001">
    <property type="protein sequence ID" value="TGK96327.1"/>
    <property type="molecule type" value="Genomic_DNA"/>
</dbReference>
<dbReference type="InterPro" id="IPR011055">
    <property type="entry name" value="Dup_hybrid_motif"/>
</dbReference>
<dbReference type="RefSeq" id="WP_100789515.1">
    <property type="nucleotide sequence ID" value="NZ_NPDQ01000002.1"/>
</dbReference>
<feature type="transmembrane region" description="Helical" evidence="1">
    <location>
        <begin position="54"/>
        <end position="75"/>
    </location>
</feature>
<dbReference type="AlphaFoldDB" id="A0A2M9Y3X2"/>
<keyword evidence="4" id="KW-1185">Reference proteome</keyword>
<dbReference type="Proteomes" id="UP000297891">
    <property type="component" value="Unassembled WGS sequence"/>
</dbReference>
<keyword evidence="1" id="KW-0812">Transmembrane</keyword>
<gene>
    <name evidence="3" type="ORF">EHQ30_06900</name>
</gene>
<keyword evidence="1" id="KW-0472">Membrane</keyword>
<evidence type="ECO:0000256" key="1">
    <source>
        <dbReference type="SAM" id="Phobius"/>
    </source>
</evidence>
<dbReference type="InterPro" id="IPR016047">
    <property type="entry name" value="M23ase_b-sheet_dom"/>
</dbReference>
<proteinExistence type="predicted"/>
<dbReference type="GO" id="GO:0004222">
    <property type="term" value="F:metalloendopeptidase activity"/>
    <property type="evidence" value="ECO:0007669"/>
    <property type="project" value="TreeGrafter"/>
</dbReference>